<dbReference type="Gene3D" id="1.10.8.430">
    <property type="entry name" value="Helical domain of apoptotic protease-activating factors"/>
    <property type="match status" value="1"/>
</dbReference>
<dbReference type="Pfam" id="PF23282">
    <property type="entry name" value="WHD_ROQ1"/>
    <property type="match status" value="1"/>
</dbReference>
<keyword evidence="1" id="KW-0150">Chloroplast</keyword>
<dbReference type="GO" id="GO:0043531">
    <property type="term" value="F:ADP binding"/>
    <property type="evidence" value="ECO:0007669"/>
    <property type="project" value="InterPro"/>
</dbReference>
<dbReference type="InterPro" id="IPR006553">
    <property type="entry name" value="Leu-rich_rpt_Cys-con_subtyp"/>
</dbReference>
<dbReference type="PRINTS" id="PR00364">
    <property type="entry name" value="DISEASERSIST"/>
</dbReference>
<dbReference type="SUPFAM" id="SSF52200">
    <property type="entry name" value="Toll/Interleukin receptor TIR domain"/>
    <property type="match status" value="1"/>
</dbReference>
<dbReference type="Pfam" id="PF01582">
    <property type="entry name" value="TIR"/>
    <property type="match status" value="1"/>
</dbReference>
<evidence type="ECO:0000313" key="5">
    <source>
        <dbReference type="Proteomes" id="UP000825935"/>
    </source>
</evidence>
<evidence type="ECO:0000259" key="3">
    <source>
        <dbReference type="PROSITE" id="PS50104"/>
    </source>
</evidence>
<organism evidence="4 5">
    <name type="scientific">Ceratopteris richardii</name>
    <name type="common">Triangle waterfern</name>
    <dbReference type="NCBI Taxonomy" id="49495"/>
    <lineage>
        <taxon>Eukaryota</taxon>
        <taxon>Viridiplantae</taxon>
        <taxon>Streptophyta</taxon>
        <taxon>Embryophyta</taxon>
        <taxon>Tracheophyta</taxon>
        <taxon>Polypodiopsida</taxon>
        <taxon>Polypodiidae</taxon>
        <taxon>Polypodiales</taxon>
        <taxon>Pteridineae</taxon>
        <taxon>Pteridaceae</taxon>
        <taxon>Parkerioideae</taxon>
        <taxon>Ceratopteris</taxon>
    </lineage>
</organism>
<evidence type="ECO:0000256" key="1">
    <source>
        <dbReference type="ARBA" id="ARBA00022528"/>
    </source>
</evidence>
<dbReference type="Pfam" id="PF13306">
    <property type="entry name" value="LRR_5"/>
    <property type="match status" value="1"/>
</dbReference>
<name>A0A8T2QE20_CERRI</name>
<dbReference type="PROSITE" id="PS50104">
    <property type="entry name" value="TIR"/>
    <property type="match status" value="1"/>
</dbReference>
<comment type="caution">
    <text evidence="4">The sequence shown here is derived from an EMBL/GenBank/DDBJ whole genome shotgun (WGS) entry which is preliminary data.</text>
</comment>
<dbReference type="SMART" id="SM00367">
    <property type="entry name" value="LRR_CC"/>
    <property type="match status" value="7"/>
</dbReference>
<dbReference type="InterPro" id="IPR002182">
    <property type="entry name" value="NB-ARC"/>
</dbReference>
<dbReference type="InterPro" id="IPR035897">
    <property type="entry name" value="Toll_tir_struct_dom_sf"/>
</dbReference>
<keyword evidence="5" id="KW-1185">Reference proteome</keyword>
<dbReference type="InterPro" id="IPR058192">
    <property type="entry name" value="WHD_ROQ1-like"/>
</dbReference>
<protein>
    <recommendedName>
        <fullName evidence="3">TIR domain-containing protein</fullName>
    </recommendedName>
</protein>
<dbReference type="Gene3D" id="3.40.50.10140">
    <property type="entry name" value="Toll/interleukin-1 receptor homology (TIR) domain"/>
    <property type="match status" value="1"/>
</dbReference>
<accession>A0A8T2QE20</accession>
<gene>
    <name evidence="4" type="ORF">KP509_36G067300</name>
</gene>
<dbReference type="EMBL" id="CM035441">
    <property type="protein sequence ID" value="KAH7281870.1"/>
    <property type="molecule type" value="Genomic_DNA"/>
</dbReference>
<dbReference type="Proteomes" id="UP000825935">
    <property type="component" value="Chromosome 36"/>
</dbReference>
<dbReference type="Gene3D" id="3.40.50.300">
    <property type="entry name" value="P-loop containing nucleotide triphosphate hydrolases"/>
    <property type="match status" value="1"/>
</dbReference>
<dbReference type="InterPro" id="IPR026906">
    <property type="entry name" value="LRR_5"/>
</dbReference>
<dbReference type="InterPro" id="IPR000157">
    <property type="entry name" value="TIR_dom"/>
</dbReference>
<dbReference type="SUPFAM" id="SSF52540">
    <property type="entry name" value="P-loop containing nucleoside triphosphate hydrolases"/>
    <property type="match status" value="1"/>
</dbReference>
<dbReference type="InterPro" id="IPR027417">
    <property type="entry name" value="P-loop_NTPase"/>
</dbReference>
<reference evidence="4" key="1">
    <citation type="submission" date="2021-08" db="EMBL/GenBank/DDBJ databases">
        <title>WGS assembly of Ceratopteris richardii.</title>
        <authorList>
            <person name="Marchant D.B."/>
            <person name="Chen G."/>
            <person name="Jenkins J."/>
            <person name="Shu S."/>
            <person name="Leebens-Mack J."/>
            <person name="Grimwood J."/>
            <person name="Schmutz J."/>
            <person name="Soltis P."/>
            <person name="Soltis D."/>
            <person name="Chen Z.-H."/>
        </authorList>
    </citation>
    <scope>NUCLEOTIDE SEQUENCE</scope>
    <source>
        <strain evidence="4">Whitten #5841</strain>
        <tissue evidence="4">Leaf</tissue>
    </source>
</reference>
<dbReference type="GO" id="GO:0006952">
    <property type="term" value="P:defense response"/>
    <property type="evidence" value="ECO:0007669"/>
    <property type="project" value="InterPro"/>
</dbReference>
<dbReference type="PANTHER" id="PTHR11017">
    <property type="entry name" value="LEUCINE-RICH REPEAT-CONTAINING PROTEIN"/>
    <property type="match status" value="1"/>
</dbReference>
<dbReference type="InterPro" id="IPR032675">
    <property type="entry name" value="LRR_dom_sf"/>
</dbReference>
<feature type="domain" description="TIR" evidence="3">
    <location>
        <begin position="4"/>
        <end position="143"/>
    </location>
</feature>
<dbReference type="InterPro" id="IPR044974">
    <property type="entry name" value="Disease_R_plants"/>
</dbReference>
<dbReference type="Pfam" id="PF00931">
    <property type="entry name" value="NB-ARC"/>
    <property type="match status" value="1"/>
</dbReference>
<evidence type="ECO:0000313" key="4">
    <source>
        <dbReference type="EMBL" id="KAH7281870.1"/>
    </source>
</evidence>
<dbReference type="OrthoDB" id="1357022at2759"/>
<evidence type="ECO:0000256" key="2">
    <source>
        <dbReference type="ARBA" id="ARBA00022614"/>
    </source>
</evidence>
<dbReference type="OMA" id="AQGMNNN"/>
<dbReference type="InterPro" id="IPR042197">
    <property type="entry name" value="Apaf_helical"/>
</dbReference>
<dbReference type="GO" id="GO:0007165">
    <property type="term" value="P:signal transduction"/>
    <property type="evidence" value="ECO:0007669"/>
    <property type="project" value="InterPro"/>
</dbReference>
<dbReference type="Gene3D" id="3.80.10.10">
    <property type="entry name" value="Ribonuclease Inhibitor"/>
    <property type="match status" value="4"/>
</dbReference>
<sequence length="1516" mass="169907">MAGTCYHVFLCHRGPDAKRTIVNALYEKLKSKGISSFVDYEIEDGTEIKPHIVKAIENSLFFIIILSPGFARSQWCLDEVAQIMRVKNSAGSSHSRQSVLPIFYNIEPFEVRHQITGSKWDLSKVKRSTEEQRKIWSEALRELSLIKGIEYKSNSMFQGDVVKQIVSWVESNLNDLISCEKDSKWREQIEELEQMLTSEAFKSKDAFFIGVHGTNAREFSDHVVKQFSSRFDVCSILPDEADPIEQLYSDLIGKVDEQTNKLKFSDYAPLRLQNKRCLLVLHDHAGTGIKHLRPLLKVVKQNFKNQSLMVFTSRFQHRLREVEVDEVIRLPSSEDNGGLLFICHGADIHQSFINHLEEIFCMRGLDVHLLSENEVLRDSKCLENARVILAIISNSLSIKDFQRLNRNTSRVIYISYGRHSTNESSSDIRFDLEVRFEEATRHYDKGGFKLMVEKVMKTLNQADEKIMDGPDFPVGLVKRRDEIESHIMLRESESLQAFGLVGMGGIGKTTAAMSIYNRMHKKFEASFFCLNIREHAGYNRGLVDLQAEILQNTVLNVNKDERTYDIEHRKKKIKINNVENGKTILKSELMGINALIVLDDVDCESHIDALYRPLCTLGAKSVVVITTRNRDSLKREQLTEIFEMPELDEESSERLFHWHAFLKPDAPAHLKRFSQDVIAACKGLPLSLKVIGSYLYGHESESEISKWEESLRHLQEKEDIFGVLRISYDHLRGNEKEAFLDICCFLIGNHEDIVCMFLEGCYRTGQTILDVLKSRSLVSTDAEGQIRVHDQLRDMGRHIVREGKKDRVWEEEETANDVLEDGGRLSTLRGLSINIGMCFPENDVAMCPELRILVVNNGNMSGIDSHRHNSSRKGFLQKVRCRNLRWLTLENASFEHLPLGLCSEKLRVLNLSGSNIREVPAALPNLQSLWLRGCKNLKVLSKPIGTLMPSLRGLDLYGCSQLEGLDSSLGELTDLRILNLSECRVPSEIAGLPCMQELYLSNCTSLTALSCPSTSLQILSLYGSCNVERLNLNVSLPNLQRLSLDGCTKLKVSPEALLTSAPSLRKLDLSSLDCEGSLKSLDCEGLPCMQELYLQNCTSLTALSCPSTSLQILSLYGSCNVERLNLNVSLPNLQRLILNGCTKLKVSPEALLTSAPSLRKLDLSSLDCEGSLKSLDCEGLPCMQELYLQNCTSLTALSCPSTSLQILSLYGSCNVERLNLNVSLPNLQRLILNGCTKLKVSPEALLTSAPSLRKLDLCEWGSLKSLDCEGLPCMQELYLQNCTSLTALSCPSTSLQILSLYGSCNVERLNLNVSLPNLQRLILNGCTKLKVSPEALLTSAPSLRKLDLSSLDCEGSLKSLDCEGLPCMQELYLQNCTSLTALSCPSTSLQILWLNGSCNVERLNVSLPNLQTLMLKGCTKLKVSPEALLTSAPSLRKLELSQWDSLKSLDCEGLSCLQELYLIGCTALTTLSCLSTSLQSLYLDGCCNLERLNLNVTLSNLQKLSLRGCTRLKTPP</sequence>
<dbReference type="SUPFAM" id="SSF52058">
    <property type="entry name" value="L domain-like"/>
    <property type="match status" value="2"/>
</dbReference>
<dbReference type="SMART" id="SM00255">
    <property type="entry name" value="TIR"/>
    <property type="match status" value="1"/>
</dbReference>
<keyword evidence="1" id="KW-0934">Plastid</keyword>
<dbReference type="PANTHER" id="PTHR11017:SF385">
    <property type="entry name" value="DISEASE RESISTANCE PROTEIN (TIR-NBS-LRR CLASS)-RELATED"/>
    <property type="match status" value="1"/>
</dbReference>
<proteinExistence type="predicted"/>
<keyword evidence="2" id="KW-0433">Leucine-rich repeat</keyword>